<evidence type="ECO:0000313" key="2">
    <source>
        <dbReference type="Proteomes" id="UP001596288"/>
    </source>
</evidence>
<evidence type="ECO:0000313" key="1">
    <source>
        <dbReference type="EMBL" id="MFC6176345.1"/>
    </source>
</evidence>
<gene>
    <name evidence="1" type="ORF">ACFQAV_05805</name>
</gene>
<dbReference type="EMBL" id="JBHSSF010000014">
    <property type="protein sequence ID" value="MFC6176345.1"/>
    <property type="molecule type" value="Genomic_DNA"/>
</dbReference>
<comment type="caution">
    <text evidence="1">The sequence shown here is derived from an EMBL/GenBank/DDBJ whole genome shotgun (WGS) entry which is preliminary data.</text>
</comment>
<organism evidence="1 2">
    <name type="scientific">Companilactobacillus huachuanensis</name>
    <dbReference type="NCBI Taxonomy" id="2559914"/>
    <lineage>
        <taxon>Bacteria</taxon>
        <taxon>Bacillati</taxon>
        <taxon>Bacillota</taxon>
        <taxon>Bacilli</taxon>
        <taxon>Lactobacillales</taxon>
        <taxon>Lactobacillaceae</taxon>
        <taxon>Companilactobacillus</taxon>
    </lineage>
</organism>
<dbReference type="RefSeq" id="WP_137612573.1">
    <property type="nucleotide sequence ID" value="NZ_BJDF01000038.1"/>
</dbReference>
<dbReference type="Proteomes" id="UP001596288">
    <property type="component" value="Unassembled WGS sequence"/>
</dbReference>
<proteinExistence type="predicted"/>
<protein>
    <submittedName>
        <fullName evidence="1">Uncharacterized protein</fullName>
    </submittedName>
</protein>
<sequence>MALAITPRGEFGYLPNYGKDSNRGVRPWLTPVPIAELHFFPTTGGGIFKKVHTIVDKSFPEYYSLSIK</sequence>
<reference evidence="2" key="1">
    <citation type="journal article" date="2019" name="Int. J. Syst. Evol. Microbiol.">
        <title>The Global Catalogue of Microorganisms (GCM) 10K type strain sequencing project: providing services to taxonomists for standard genome sequencing and annotation.</title>
        <authorList>
            <consortium name="The Broad Institute Genomics Platform"/>
            <consortium name="The Broad Institute Genome Sequencing Center for Infectious Disease"/>
            <person name="Wu L."/>
            <person name="Ma J."/>
        </authorList>
    </citation>
    <scope>NUCLEOTIDE SEQUENCE [LARGE SCALE GENOMIC DNA]</scope>
    <source>
        <strain evidence="2">CCM 8927</strain>
    </source>
</reference>
<keyword evidence="2" id="KW-1185">Reference proteome</keyword>
<name>A0ABW1RLQ2_9LACO</name>
<accession>A0ABW1RLQ2</accession>